<evidence type="ECO:0000313" key="3">
    <source>
        <dbReference type="EMBL" id="MPC97600.1"/>
    </source>
</evidence>
<proteinExistence type="predicted"/>
<evidence type="ECO:0000256" key="1">
    <source>
        <dbReference type="SAM" id="MobiDB-lite"/>
    </source>
</evidence>
<keyword evidence="2" id="KW-1133">Transmembrane helix</keyword>
<protein>
    <submittedName>
        <fullName evidence="3">Uncharacterized protein</fullName>
    </submittedName>
</protein>
<comment type="caution">
    <text evidence="3">The sequence shown here is derived from an EMBL/GenBank/DDBJ whole genome shotgun (WGS) entry which is preliminary data.</text>
</comment>
<organism evidence="3 4">
    <name type="scientific">Portunus trituberculatus</name>
    <name type="common">Swimming crab</name>
    <name type="synonym">Neptunus trituberculatus</name>
    <dbReference type="NCBI Taxonomy" id="210409"/>
    <lineage>
        <taxon>Eukaryota</taxon>
        <taxon>Metazoa</taxon>
        <taxon>Ecdysozoa</taxon>
        <taxon>Arthropoda</taxon>
        <taxon>Crustacea</taxon>
        <taxon>Multicrustacea</taxon>
        <taxon>Malacostraca</taxon>
        <taxon>Eumalacostraca</taxon>
        <taxon>Eucarida</taxon>
        <taxon>Decapoda</taxon>
        <taxon>Pleocyemata</taxon>
        <taxon>Brachyura</taxon>
        <taxon>Eubrachyura</taxon>
        <taxon>Portunoidea</taxon>
        <taxon>Portunidae</taxon>
        <taxon>Portuninae</taxon>
        <taxon>Portunus</taxon>
    </lineage>
</organism>
<evidence type="ECO:0000256" key="2">
    <source>
        <dbReference type="SAM" id="Phobius"/>
    </source>
</evidence>
<gene>
    <name evidence="3" type="ORF">E2C01_092919</name>
</gene>
<keyword evidence="2" id="KW-0472">Membrane</keyword>
<dbReference type="Proteomes" id="UP000324222">
    <property type="component" value="Unassembled WGS sequence"/>
</dbReference>
<keyword evidence="4" id="KW-1185">Reference proteome</keyword>
<feature type="transmembrane region" description="Helical" evidence="2">
    <location>
        <begin position="45"/>
        <end position="65"/>
    </location>
</feature>
<dbReference type="EMBL" id="VSRR010110633">
    <property type="protein sequence ID" value="MPC97600.1"/>
    <property type="molecule type" value="Genomic_DNA"/>
</dbReference>
<name>A0A5B7JLJ5_PORTR</name>
<reference evidence="3 4" key="1">
    <citation type="submission" date="2019-05" db="EMBL/GenBank/DDBJ databases">
        <title>Another draft genome of Portunus trituberculatus and its Hox gene families provides insights of decapod evolution.</title>
        <authorList>
            <person name="Jeong J.-H."/>
            <person name="Song I."/>
            <person name="Kim S."/>
            <person name="Choi T."/>
            <person name="Kim D."/>
            <person name="Ryu S."/>
            <person name="Kim W."/>
        </authorList>
    </citation>
    <scope>NUCLEOTIDE SEQUENCE [LARGE SCALE GENOMIC DNA]</scope>
    <source>
        <tissue evidence="3">Muscle</tissue>
    </source>
</reference>
<keyword evidence="2" id="KW-0812">Transmembrane</keyword>
<feature type="region of interest" description="Disordered" evidence="1">
    <location>
        <begin position="1"/>
        <end position="24"/>
    </location>
</feature>
<sequence length="124" mass="14068">MATARRSMLPPRPPRLASPTPDAREAATTQILAQHRALWLPGGTVFRTTGMVSLVFIFFFLLMMMQNPCYTMISIMEIVSRRRIKGMILFHHNRDLLLSVSHPCPSTTLKLQRRLVAKTTGIFS</sequence>
<accession>A0A5B7JLJ5</accession>
<dbReference type="AlphaFoldDB" id="A0A5B7JLJ5"/>
<evidence type="ECO:0000313" key="4">
    <source>
        <dbReference type="Proteomes" id="UP000324222"/>
    </source>
</evidence>